<dbReference type="GO" id="GO:0070966">
    <property type="term" value="P:nuclear-transcribed mRNA catabolic process, no-go decay"/>
    <property type="evidence" value="ECO:0007669"/>
    <property type="project" value="EnsemblFungi"/>
</dbReference>
<dbReference type="GO" id="GO:0046872">
    <property type="term" value="F:metal ion binding"/>
    <property type="evidence" value="ECO:0007669"/>
    <property type="project" value="UniProtKB-KW"/>
</dbReference>
<dbReference type="EC" id="3.6.1.-" evidence="6"/>
<dbReference type="STRING" id="1071378.G0W741"/>
<accession>G0W741</accession>
<dbReference type="InterPro" id="IPR013961">
    <property type="entry name" value="RAI1"/>
</dbReference>
<dbReference type="eggNOG" id="ENOG502RWNP">
    <property type="taxonomic scope" value="Eukaryota"/>
</dbReference>
<reference evidence="8 9" key="1">
    <citation type="journal article" date="2011" name="Proc. Natl. Acad. Sci. U.S.A.">
        <title>Evolutionary erosion of yeast sex chromosomes by mating-type switching accidents.</title>
        <authorList>
            <person name="Gordon J.L."/>
            <person name="Armisen D."/>
            <person name="Proux-Wera E."/>
            <person name="Oheigeartaigh S.S."/>
            <person name="Byrne K.P."/>
            <person name="Wolfe K.H."/>
        </authorList>
    </citation>
    <scope>NUCLEOTIDE SEQUENCE [LARGE SCALE GENOMIC DNA]</scope>
    <source>
        <strain evidence="9">ATCC 10597 / BCRC 20456 / CBS 421 / NBRC 0211 / NRRL Y-12639</strain>
    </source>
</reference>
<keyword evidence="6" id="KW-0378">Hydrolase</keyword>
<dbReference type="GO" id="GO:0000470">
    <property type="term" value="P:maturation of LSU-rRNA"/>
    <property type="evidence" value="ECO:0007669"/>
    <property type="project" value="EnsemblFungi"/>
</dbReference>
<feature type="domain" description="RAI1-like" evidence="7">
    <location>
        <begin position="105"/>
        <end position="411"/>
    </location>
</feature>
<evidence type="ECO:0000256" key="3">
    <source>
        <dbReference type="ARBA" id="ARBA00022722"/>
    </source>
</evidence>
<comment type="catalytic activity">
    <reaction evidence="4">
        <text>a 5'-end (N(7)-methyl 5'-triphosphoguanosine)-ribonucleoside-ribonucleotide in mRNA + H2O = a (N(7)-methyl 5'-triphosphoguanosine)-nucleoside + a 5'-end phospho-ribonucleoside in mRNA + H(+)</text>
        <dbReference type="Rhea" id="RHEA:66928"/>
        <dbReference type="Rhea" id="RHEA-COMP:15692"/>
        <dbReference type="Rhea" id="RHEA-COMP:17313"/>
        <dbReference type="ChEBI" id="CHEBI:15377"/>
        <dbReference type="ChEBI" id="CHEBI:15378"/>
        <dbReference type="ChEBI" id="CHEBI:138282"/>
        <dbReference type="ChEBI" id="CHEBI:172876"/>
        <dbReference type="ChEBI" id="CHEBI:172877"/>
    </reaction>
    <physiologicalReaction direction="left-to-right" evidence="4">
        <dbReference type="Rhea" id="RHEA:66929"/>
    </physiologicalReaction>
</comment>
<evidence type="ECO:0000313" key="9">
    <source>
        <dbReference type="Proteomes" id="UP000000689"/>
    </source>
</evidence>
<evidence type="ECO:0000259" key="7">
    <source>
        <dbReference type="Pfam" id="PF08652"/>
    </source>
</evidence>
<comment type="catalytic activity">
    <reaction evidence="5">
        <text>a 5'-end NAD(+)-phospho-ribonucleoside in mRNA + H2O = a 5'-end phospho-ribonucleoside in mRNA + NAD(+) + H(+)</text>
        <dbReference type="Rhea" id="RHEA:60880"/>
        <dbReference type="Rhea" id="RHEA-COMP:15692"/>
        <dbReference type="Rhea" id="RHEA-COMP:15698"/>
        <dbReference type="ChEBI" id="CHEBI:15377"/>
        <dbReference type="ChEBI" id="CHEBI:15378"/>
        <dbReference type="ChEBI" id="CHEBI:57540"/>
        <dbReference type="ChEBI" id="CHEBI:138282"/>
        <dbReference type="ChEBI" id="CHEBI:144029"/>
    </reaction>
    <physiologicalReaction direction="left-to-right" evidence="5">
        <dbReference type="Rhea" id="RHEA:60881"/>
    </physiologicalReaction>
</comment>
<keyword evidence="6" id="KW-0539">Nucleus</keyword>
<dbReference type="PANTHER" id="PTHR12395">
    <property type="entry name" value="DOM-3 RELATED"/>
    <property type="match status" value="1"/>
</dbReference>
<dbReference type="GO" id="GO:0003723">
    <property type="term" value="F:RNA binding"/>
    <property type="evidence" value="ECO:0007669"/>
    <property type="project" value="UniProtKB-KW"/>
</dbReference>
<proteinExistence type="inferred from homology"/>
<gene>
    <name evidence="8" type="primary">NDAI0B05690</name>
    <name evidence="8" type="ordered locus">NDAI_0B05690</name>
</gene>
<name>G0W741_NAUDC</name>
<evidence type="ECO:0000256" key="2">
    <source>
        <dbReference type="ARBA" id="ARBA00006562"/>
    </source>
</evidence>
<dbReference type="RefSeq" id="XP_003668845.1">
    <property type="nucleotide sequence ID" value="XM_003668797.1"/>
</dbReference>
<dbReference type="OMA" id="CIRSICK"/>
<dbReference type="KEGG" id="ndi:NDAI_0B05690"/>
<evidence type="ECO:0000256" key="4">
    <source>
        <dbReference type="ARBA" id="ARBA00044676"/>
    </source>
</evidence>
<evidence type="ECO:0000256" key="5">
    <source>
        <dbReference type="ARBA" id="ARBA00048124"/>
    </source>
</evidence>
<keyword evidence="9" id="KW-1185">Reference proteome</keyword>
<dbReference type="GO" id="GO:0034353">
    <property type="term" value="F:mRNA 5'-diphosphatase activity"/>
    <property type="evidence" value="ECO:0007669"/>
    <property type="project" value="TreeGrafter"/>
</dbReference>
<keyword evidence="6" id="KW-0694">RNA-binding</keyword>
<comment type="subcellular location">
    <subcellularLocation>
        <location evidence="6">Nucleus</location>
    </subcellularLocation>
</comment>
<comment type="similarity">
    <text evidence="2 6">Belongs to the DXO/Dom3Z family.</text>
</comment>
<comment type="cofactor">
    <cofactor evidence="1 6">
        <name>a divalent metal cation</name>
        <dbReference type="ChEBI" id="CHEBI:60240"/>
    </cofactor>
</comment>
<keyword evidence="3 6" id="KW-0540">Nuclease</keyword>
<dbReference type="HOGENOM" id="CLU_696510_0_0_1"/>
<evidence type="ECO:0000313" key="8">
    <source>
        <dbReference type="EMBL" id="CCD23602.1"/>
    </source>
</evidence>
<dbReference type="OrthoDB" id="5853397at2759"/>
<comment type="function">
    <text evidence="6">Decapping enzyme for NAD-capped RNAs: specifically hydrolyzes the nicotinamide adenine dinucleotide (NAD) cap from a subset of RNAs by removing the entire NAD moiety from the 5'-end of an NAD-capped RNA.</text>
</comment>
<dbReference type="Pfam" id="PF08652">
    <property type="entry name" value="RAI1"/>
    <property type="match status" value="1"/>
</dbReference>
<protein>
    <recommendedName>
        <fullName evidence="6">Decapping nuclease</fullName>
        <ecNumber evidence="6">3.6.1.-</ecNumber>
    </recommendedName>
</protein>
<dbReference type="GO" id="GO:0000166">
    <property type="term" value="F:nucleotide binding"/>
    <property type="evidence" value="ECO:0007669"/>
    <property type="project" value="UniProtKB-KW"/>
</dbReference>
<dbReference type="EMBL" id="HE580268">
    <property type="protein sequence ID" value="CCD23602.1"/>
    <property type="molecule type" value="Genomic_DNA"/>
</dbReference>
<dbReference type="Proteomes" id="UP000000689">
    <property type="component" value="Chromosome 2"/>
</dbReference>
<dbReference type="GO" id="GO:0004534">
    <property type="term" value="F:5'-3' RNA exonuclease activity"/>
    <property type="evidence" value="ECO:0007669"/>
    <property type="project" value="EnsemblFungi"/>
</dbReference>
<sequence length="423" mass="48430">MTTSTKPYDFTNLSRELNAVKEETNASKEVITAPPITTIPFKQFKHCSISTYPKTPSSFFETSKDVALYHNKQLYSSDDTNLIPQLEPAIAKLANPSCSLNEARDLKLPYLGSDLYDGYESFIPMDPDELDSIEPCFKYIESWELQNKHDYQLGNKFTIVSARHHIVEMTMCIFNKRKMDDFILNVTYKGGSNGMLLFSRDVNKKDDGGIYSKDGVVRKISYSGFALEDLLTTNKNDHNADNSDVTLVGGDKAVFAIIENKLNDDISLLLRCEMDSYNPVNKCFTEMKCFARLKMNNHNHRRKLLKAWVQTGVIPNSDILIGIRDPMFGELNDIEWFSRMNLYRQINNRNLPEAKLDLNYNAEIAVQWSQHCIKSICKLVDESIDKTRLNTSQSFQIRINASRAIQIKKLKSVPNNVTMYCKK</sequence>
<dbReference type="AlphaFoldDB" id="G0W741"/>
<dbReference type="GO" id="GO:0110155">
    <property type="term" value="P:NAD-cap decapping"/>
    <property type="evidence" value="ECO:0007669"/>
    <property type="project" value="EnsemblFungi"/>
</dbReference>
<dbReference type="InterPro" id="IPR039039">
    <property type="entry name" value="RAI1-like_fam"/>
</dbReference>
<evidence type="ECO:0000256" key="6">
    <source>
        <dbReference type="RuleBase" id="RU367113"/>
    </source>
</evidence>
<dbReference type="GO" id="GO:0005829">
    <property type="term" value="C:cytosol"/>
    <property type="evidence" value="ECO:0007669"/>
    <property type="project" value="TreeGrafter"/>
</dbReference>
<dbReference type="GeneID" id="11497772"/>
<dbReference type="PANTHER" id="PTHR12395:SF25">
    <property type="entry name" value="DECAPPING AND EXORIBONUCLEASE PROTEIN 1"/>
    <property type="match status" value="1"/>
</dbReference>
<organism evidence="8 9">
    <name type="scientific">Naumovozyma dairenensis (strain ATCC 10597 / BCRC 20456 / CBS 421 / NBRC 0211 / NRRL Y-12639)</name>
    <name type="common">Saccharomyces dairenensis</name>
    <dbReference type="NCBI Taxonomy" id="1071378"/>
    <lineage>
        <taxon>Eukaryota</taxon>
        <taxon>Fungi</taxon>
        <taxon>Dikarya</taxon>
        <taxon>Ascomycota</taxon>
        <taxon>Saccharomycotina</taxon>
        <taxon>Saccharomycetes</taxon>
        <taxon>Saccharomycetales</taxon>
        <taxon>Saccharomycetaceae</taxon>
        <taxon>Naumovozyma</taxon>
    </lineage>
</organism>
<keyword evidence="6" id="KW-0547">Nucleotide-binding</keyword>
<evidence type="ECO:0000256" key="1">
    <source>
        <dbReference type="ARBA" id="ARBA00001968"/>
    </source>
</evidence>
<dbReference type="GO" id="GO:0005634">
    <property type="term" value="C:nucleus"/>
    <property type="evidence" value="ECO:0007669"/>
    <property type="project" value="UniProtKB-SubCell"/>
</dbReference>
<keyword evidence="6" id="KW-0479">Metal-binding</keyword>